<name>A0A5A8E444_CAFRO</name>
<proteinExistence type="predicted"/>
<comment type="caution">
    <text evidence="2">The sequence shown here is derived from an EMBL/GenBank/DDBJ whole genome shotgun (WGS) entry which is preliminary data.</text>
</comment>
<dbReference type="Proteomes" id="UP000322899">
    <property type="component" value="Unassembled WGS sequence"/>
</dbReference>
<accession>A0A5A8E444</accession>
<dbReference type="AlphaFoldDB" id="A0A5A8E444"/>
<reference evidence="2 3" key="1">
    <citation type="submission" date="2019-07" db="EMBL/GenBank/DDBJ databases">
        <title>Genomes of Cafeteria roenbergensis.</title>
        <authorList>
            <person name="Fischer M.G."/>
            <person name="Hackl T."/>
            <person name="Roman M."/>
        </authorList>
    </citation>
    <scope>NUCLEOTIDE SEQUENCE [LARGE SCALE GENOMIC DNA]</scope>
    <source>
        <strain evidence="2 3">E4-10P</strain>
    </source>
</reference>
<evidence type="ECO:0000313" key="2">
    <source>
        <dbReference type="EMBL" id="KAA0172542.1"/>
    </source>
</evidence>
<feature type="compositionally biased region" description="Low complexity" evidence="1">
    <location>
        <begin position="175"/>
        <end position="194"/>
    </location>
</feature>
<dbReference type="EMBL" id="VLTO01000047">
    <property type="protein sequence ID" value="KAA0172542.1"/>
    <property type="molecule type" value="Genomic_DNA"/>
</dbReference>
<gene>
    <name evidence="2" type="ORF">FNF27_06015</name>
</gene>
<organism evidence="2 3">
    <name type="scientific">Cafeteria roenbergensis</name>
    <name type="common">Marine flagellate</name>
    <dbReference type="NCBI Taxonomy" id="33653"/>
    <lineage>
        <taxon>Eukaryota</taxon>
        <taxon>Sar</taxon>
        <taxon>Stramenopiles</taxon>
        <taxon>Bigyra</taxon>
        <taxon>Opalozoa</taxon>
        <taxon>Bicosoecida</taxon>
        <taxon>Cafeteriaceae</taxon>
        <taxon>Cafeteria</taxon>
    </lineage>
</organism>
<protein>
    <submittedName>
        <fullName evidence="2">Uncharacterized protein</fullName>
    </submittedName>
</protein>
<sequence>MGALLAKPPAHEEAIELELLRLHASGDEPSTAARCFENLLKMQREYARADAELLRAAMDRKGVVAVVVNALNRWGGVSEPVAAKGCTLLATLCRDEGMLRAMRAAGMEDRARTLSRRHPDSPDVVSASAALHAALRGVWQLHSCALRIPAPPLSEDEARLWLPHTFGQYVRRRQQSTSRSGSPRRASGASSLAP</sequence>
<evidence type="ECO:0000256" key="1">
    <source>
        <dbReference type="SAM" id="MobiDB-lite"/>
    </source>
</evidence>
<evidence type="ECO:0000313" key="3">
    <source>
        <dbReference type="Proteomes" id="UP000322899"/>
    </source>
</evidence>
<feature type="region of interest" description="Disordered" evidence="1">
    <location>
        <begin position="172"/>
        <end position="194"/>
    </location>
</feature>